<evidence type="ECO:0000256" key="1">
    <source>
        <dbReference type="ARBA" id="ARBA00004613"/>
    </source>
</evidence>
<sequence length="94" mass="10426">MKTLIFTVGLLLLLTVYCTAMPHGVNEITPEPCCFKFFPGAIPRQEIISIVKTDTRCHKKAFVVSAANGKDICVSQNVRWAKAAFNRQLVSKAE</sequence>
<dbReference type="Pfam" id="PF00048">
    <property type="entry name" value="IL8"/>
    <property type="match status" value="1"/>
</dbReference>
<dbReference type="GO" id="GO:0008009">
    <property type="term" value="F:chemokine activity"/>
    <property type="evidence" value="ECO:0007669"/>
    <property type="project" value="InterPro"/>
</dbReference>
<name>A0AAV1PW96_SCOSC</name>
<evidence type="ECO:0000259" key="6">
    <source>
        <dbReference type="SMART" id="SM00199"/>
    </source>
</evidence>
<evidence type="ECO:0000313" key="7">
    <source>
        <dbReference type="EMBL" id="CAK6975134.1"/>
    </source>
</evidence>
<keyword evidence="4 5" id="KW-0732">Signal</keyword>
<evidence type="ECO:0000256" key="2">
    <source>
        <dbReference type="ARBA" id="ARBA00022514"/>
    </source>
</evidence>
<dbReference type="SUPFAM" id="SSF54117">
    <property type="entry name" value="Interleukin 8-like chemokines"/>
    <property type="match status" value="1"/>
</dbReference>
<dbReference type="GO" id="GO:0005615">
    <property type="term" value="C:extracellular space"/>
    <property type="evidence" value="ECO:0007669"/>
    <property type="project" value="UniProtKB-KW"/>
</dbReference>
<dbReference type="PANTHER" id="PTHR12015">
    <property type="entry name" value="SMALL INDUCIBLE CYTOKINE A"/>
    <property type="match status" value="1"/>
</dbReference>
<dbReference type="Proteomes" id="UP001314229">
    <property type="component" value="Unassembled WGS sequence"/>
</dbReference>
<dbReference type="InterPro" id="IPR001811">
    <property type="entry name" value="Chemokine_IL8-like_dom"/>
</dbReference>
<gene>
    <name evidence="7" type="ORF">FSCOSCO3_A016995</name>
</gene>
<keyword evidence="3" id="KW-0964">Secreted</keyword>
<evidence type="ECO:0000256" key="3">
    <source>
        <dbReference type="ARBA" id="ARBA00022525"/>
    </source>
</evidence>
<keyword evidence="8" id="KW-1185">Reference proteome</keyword>
<dbReference type="InterPro" id="IPR039809">
    <property type="entry name" value="Chemokine_b/g/d"/>
</dbReference>
<organism evidence="7 8">
    <name type="scientific">Scomber scombrus</name>
    <name type="common">Atlantic mackerel</name>
    <name type="synonym">Scomber vernalis</name>
    <dbReference type="NCBI Taxonomy" id="13677"/>
    <lineage>
        <taxon>Eukaryota</taxon>
        <taxon>Metazoa</taxon>
        <taxon>Chordata</taxon>
        <taxon>Craniata</taxon>
        <taxon>Vertebrata</taxon>
        <taxon>Euteleostomi</taxon>
        <taxon>Actinopterygii</taxon>
        <taxon>Neopterygii</taxon>
        <taxon>Teleostei</taxon>
        <taxon>Neoteleostei</taxon>
        <taxon>Acanthomorphata</taxon>
        <taxon>Pelagiaria</taxon>
        <taxon>Scombriformes</taxon>
        <taxon>Scombridae</taxon>
        <taxon>Scomber</taxon>
    </lineage>
</organism>
<evidence type="ECO:0000256" key="5">
    <source>
        <dbReference type="SAM" id="SignalP"/>
    </source>
</evidence>
<comment type="subcellular location">
    <subcellularLocation>
        <location evidence="1">Secreted</location>
    </subcellularLocation>
</comment>
<proteinExistence type="predicted"/>
<evidence type="ECO:0000313" key="8">
    <source>
        <dbReference type="Proteomes" id="UP001314229"/>
    </source>
</evidence>
<evidence type="ECO:0000256" key="4">
    <source>
        <dbReference type="ARBA" id="ARBA00022729"/>
    </source>
</evidence>
<keyword evidence="2" id="KW-0202">Cytokine</keyword>
<dbReference type="PANTHER" id="PTHR12015:SF183">
    <property type="entry name" value="C-C MOTIF CHEMOKINE 3"/>
    <property type="match status" value="1"/>
</dbReference>
<reference evidence="7 8" key="1">
    <citation type="submission" date="2024-01" db="EMBL/GenBank/DDBJ databases">
        <authorList>
            <person name="Alioto T."/>
            <person name="Alioto T."/>
            <person name="Gomez Garrido J."/>
        </authorList>
    </citation>
    <scope>NUCLEOTIDE SEQUENCE [LARGE SCALE GENOMIC DNA]</scope>
</reference>
<feature type="domain" description="Chemokine interleukin-8-like" evidence="6">
    <location>
        <begin position="30"/>
        <end position="88"/>
    </location>
</feature>
<comment type="caution">
    <text evidence="7">The sequence shown here is derived from an EMBL/GenBank/DDBJ whole genome shotgun (WGS) entry which is preliminary data.</text>
</comment>
<feature type="signal peptide" evidence="5">
    <location>
        <begin position="1"/>
        <end position="20"/>
    </location>
</feature>
<feature type="chain" id="PRO_5043707394" evidence="5">
    <location>
        <begin position="21"/>
        <end position="94"/>
    </location>
</feature>
<dbReference type="AlphaFoldDB" id="A0AAV1PW96"/>
<dbReference type="GO" id="GO:0006955">
    <property type="term" value="P:immune response"/>
    <property type="evidence" value="ECO:0007669"/>
    <property type="project" value="InterPro"/>
</dbReference>
<dbReference type="InterPro" id="IPR036048">
    <property type="entry name" value="Interleukin_8-like_sf"/>
</dbReference>
<dbReference type="SMART" id="SM00199">
    <property type="entry name" value="SCY"/>
    <property type="match status" value="1"/>
</dbReference>
<accession>A0AAV1PW96</accession>
<dbReference type="Gene3D" id="2.40.50.40">
    <property type="match status" value="1"/>
</dbReference>
<dbReference type="EMBL" id="CAWUFR010000285">
    <property type="protein sequence ID" value="CAK6975134.1"/>
    <property type="molecule type" value="Genomic_DNA"/>
</dbReference>
<protein>
    <submittedName>
        <fullName evidence="7">C-C motif chemokine 4-like</fullName>
    </submittedName>
</protein>